<dbReference type="SUPFAM" id="SSF53335">
    <property type="entry name" value="S-adenosyl-L-methionine-dependent methyltransferases"/>
    <property type="match status" value="1"/>
</dbReference>
<dbReference type="InterPro" id="IPR029063">
    <property type="entry name" value="SAM-dependent_MTases_sf"/>
</dbReference>
<keyword evidence="4" id="KW-0808">Transferase</keyword>
<dbReference type="Gene3D" id="3.40.50.150">
    <property type="entry name" value="Vaccinia Virus protein VP39"/>
    <property type="match status" value="1"/>
</dbReference>
<evidence type="ECO:0000313" key="4">
    <source>
        <dbReference type="EMBL" id="KAG9250426.1"/>
    </source>
</evidence>
<evidence type="ECO:0000256" key="2">
    <source>
        <dbReference type="ARBA" id="ARBA00015963"/>
    </source>
</evidence>
<dbReference type="EC" id="2.1.1.220" evidence="1"/>
<dbReference type="EMBL" id="MU251278">
    <property type="protein sequence ID" value="KAG9250426.1"/>
    <property type="molecule type" value="Genomic_DNA"/>
</dbReference>
<reference evidence="4" key="1">
    <citation type="journal article" date="2021" name="IMA Fungus">
        <title>Genomic characterization of three marine fungi, including Emericellopsis atlantica sp. nov. with signatures of a generalist lifestyle and marine biomass degradation.</title>
        <authorList>
            <person name="Hagestad O.C."/>
            <person name="Hou L."/>
            <person name="Andersen J.H."/>
            <person name="Hansen E.H."/>
            <person name="Altermark B."/>
            <person name="Li C."/>
            <person name="Kuhnert E."/>
            <person name="Cox R.J."/>
            <person name="Crous P.W."/>
            <person name="Spatafora J.W."/>
            <person name="Lail K."/>
            <person name="Amirebrahimi M."/>
            <person name="Lipzen A."/>
            <person name="Pangilinan J."/>
            <person name="Andreopoulos W."/>
            <person name="Hayes R.D."/>
            <person name="Ng V."/>
            <person name="Grigoriev I.V."/>
            <person name="Jackson S.A."/>
            <person name="Sutton T.D.S."/>
            <person name="Dobson A.D.W."/>
            <person name="Rama T."/>
        </authorList>
    </citation>
    <scope>NUCLEOTIDE SEQUENCE</scope>
    <source>
        <strain evidence="4">TS7</strain>
    </source>
</reference>
<protein>
    <recommendedName>
        <fullName evidence="2">tRNA (adenine(58)-N(1))-methyltransferase catalytic subunit TRM61</fullName>
        <ecNumber evidence="1">2.1.1.220</ecNumber>
    </recommendedName>
    <alternativeName>
        <fullName evidence="3">tRNA(m1A58)-methyltransferase subunit TRM61</fullName>
    </alternativeName>
</protein>
<dbReference type="InterPro" id="IPR014816">
    <property type="entry name" value="tRNA_MeTrfase_Gcd14"/>
</dbReference>
<dbReference type="OrthoDB" id="5585464at2759"/>
<evidence type="ECO:0000256" key="3">
    <source>
        <dbReference type="ARBA" id="ARBA00033309"/>
    </source>
</evidence>
<accession>A0A9P8CM87</accession>
<dbReference type="GO" id="GO:0031515">
    <property type="term" value="C:tRNA (m1A) methyltransferase complex"/>
    <property type="evidence" value="ECO:0007669"/>
    <property type="project" value="InterPro"/>
</dbReference>
<dbReference type="PROSITE" id="PS51620">
    <property type="entry name" value="SAM_TRM61"/>
    <property type="match status" value="1"/>
</dbReference>
<dbReference type="GO" id="GO:0160107">
    <property type="term" value="F:tRNA (adenine(58)-N1)-methyltransferase activity"/>
    <property type="evidence" value="ECO:0007669"/>
    <property type="project" value="UniProtKB-EC"/>
</dbReference>
<dbReference type="PANTHER" id="PTHR12133">
    <property type="entry name" value="TRNA (ADENINE(58)-N(1))-METHYLTRANSFERASE"/>
    <property type="match status" value="1"/>
</dbReference>
<evidence type="ECO:0000313" key="5">
    <source>
        <dbReference type="Proteomes" id="UP000887229"/>
    </source>
</evidence>
<comment type="caution">
    <text evidence="4">The sequence shown here is derived from an EMBL/GenBank/DDBJ whole genome shotgun (WGS) entry which is preliminary data.</text>
</comment>
<gene>
    <name evidence="4" type="ORF">F5Z01DRAFT_683951</name>
</gene>
<keyword evidence="4" id="KW-0489">Methyltransferase</keyword>
<sequence>MRPRTSISSISSRLCFRIPSDRRTLTSDFIFEAIPENDVVLLKQRGPKEARWRLSHPLQSSHDKSVKLHFGARIPHVNIIGRRVLDIVKDSTGLDVVLYAPSLPRSIVHAPRHAVPIYPADAQTIVNLMDINVERPDPEDDGQTCDEPFEVFEAGTGAGSLTVHIAKALHAGNPGLPKELRESIAGARLSLDALLSRSGAAKSLADAYLPRRRAILHTLDRNPKHTHTAHAMIHGFKRGMYLPNIDFHAGLIPEYLTQRLEERDGRPFLSRVVLDLPTASEYAELLIRCMHVNATLTLFTPSISQIASFESWSSTTGQPLVQDRVVELPTDSSDEHGVMGKEGGRPWKVKTVVPKRRDDGAPLVQIMRPLVGERVAGGGFVGVYRKMRRGQDKIIEHHWNI</sequence>
<dbReference type="Proteomes" id="UP000887229">
    <property type="component" value="Unassembled WGS sequence"/>
</dbReference>
<proteinExistence type="predicted"/>
<dbReference type="RefSeq" id="XP_046114350.1">
    <property type="nucleotide sequence ID" value="XM_046265893.1"/>
</dbReference>
<organism evidence="4 5">
    <name type="scientific">Emericellopsis atlantica</name>
    <dbReference type="NCBI Taxonomy" id="2614577"/>
    <lineage>
        <taxon>Eukaryota</taxon>
        <taxon>Fungi</taxon>
        <taxon>Dikarya</taxon>
        <taxon>Ascomycota</taxon>
        <taxon>Pezizomycotina</taxon>
        <taxon>Sordariomycetes</taxon>
        <taxon>Hypocreomycetidae</taxon>
        <taxon>Hypocreales</taxon>
        <taxon>Bionectriaceae</taxon>
        <taxon>Emericellopsis</taxon>
    </lineage>
</organism>
<dbReference type="PANTHER" id="PTHR12133:SF1">
    <property type="entry name" value="TRNA (ADENINE(58)-N(1))-METHYLTRANSFERASE, MITOCHONDRIAL"/>
    <property type="match status" value="1"/>
</dbReference>
<keyword evidence="5" id="KW-1185">Reference proteome</keyword>
<dbReference type="AlphaFoldDB" id="A0A9P8CM87"/>
<dbReference type="GO" id="GO:0030488">
    <property type="term" value="P:tRNA methylation"/>
    <property type="evidence" value="ECO:0007669"/>
    <property type="project" value="InterPro"/>
</dbReference>
<dbReference type="GeneID" id="70296796"/>
<dbReference type="GO" id="GO:0005739">
    <property type="term" value="C:mitochondrion"/>
    <property type="evidence" value="ECO:0007669"/>
    <property type="project" value="TreeGrafter"/>
</dbReference>
<evidence type="ECO:0000256" key="1">
    <source>
        <dbReference type="ARBA" id="ARBA00012796"/>
    </source>
</evidence>
<name>A0A9P8CM87_9HYPO</name>